<dbReference type="InterPro" id="IPR003959">
    <property type="entry name" value="ATPase_AAA_core"/>
</dbReference>
<dbReference type="CDD" id="cd19509">
    <property type="entry name" value="RecA-like_VPS4-like"/>
    <property type="match status" value="1"/>
</dbReference>
<protein>
    <recommendedName>
        <fullName evidence="7">microtubule-severing ATPase</fullName>
        <ecNumber evidence="7">5.6.1.1</ecNumber>
    </recommendedName>
</protein>
<evidence type="ECO:0000256" key="4">
    <source>
        <dbReference type="ARBA" id="ARBA00023136"/>
    </source>
</evidence>
<evidence type="ECO:0000256" key="8">
    <source>
        <dbReference type="RuleBase" id="RU003651"/>
    </source>
</evidence>
<dbReference type="InterPro" id="IPR003960">
    <property type="entry name" value="ATPase_AAA_CS"/>
</dbReference>
<dbReference type="GO" id="GO:0016887">
    <property type="term" value="F:ATP hydrolysis activity"/>
    <property type="evidence" value="ECO:0007669"/>
    <property type="project" value="InterPro"/>
</dbReference>
<dbReference type="PANTHER" id="PTHR23074">
    <property type="entry name" value="AAA DOMAIN-CONTAINING"/>
    <property type="match status" value="1"/>
</dbReference>
<gene>
    <name evidence="11" type="ORF">WJX84_011173</name>
</gene>
<dbReference type="EMBL" id="JALJOV010001105">
    <property type="protein sequence ID" value="KAK9854448.1"/>
    <property type="molecule type" value="Genomic_DNA"/>
</dbReference>
<evidence type="ECO:0000256" key="2">
    <source>
        <dbReference type="ARBA" id="ARBA00022741"/>
    </source>
</evidence>
<dbReference type="Gene3D" id="1.10.8.60">
    <property type="match status" value="1"/>
</dbReference>
<evidence type="ECO:0000259" key="10">
    <source>
        <dbReference type="SMART" id="SM00382"/>
    </source>
</evidence>
<dbReference type="FunFam" id="3.40.50.300:FF:000093">
    <property type="entry name" value="Fidgetin-like 1"/>
    <property type="match status" value="1"/>
</dbReference>
<feature type="region of interest" description="Disordered" evidence="9">
    <location>
        <begin position="194"/>
        <end position="235"/>
    </location>
</feature>
<dbReference type="InterPro" id="IPR041569">
    <property type="entry name" value="AAA_lid_3"/>
</dbReference>
<dbReference type="InterPro" id="IPR027417">
    <property type="entry name" value="P-loop_NTPase"/>
</dbReference>
<evidence type="ECO:0000256" key="9">
    <source>
        <dbReference type="SAM" id="MobiDB-lite"/>
    </source>
</evidence>
<name>A0AAW1SSK1_9CHLO</name>
<evidence type="ECO:0000256" key="6">
    <source>
        <dbReference type="ARBA" id="ARBA00036378"/>
    </source>
</evidence>
<sequence length="529" mass="57599">MDVYNSVADHPASMGSTNFVRHRGIPNINNCMQPIRLPDRDDIERLEGYFSLAWEALEQAYNAELSQNYAFAMQRYALALQAIDGGLGLSIPSAGLGPAHSNPARHKHMLRQWKPLALERLTELRAVQPGRASTSKPARITQLVAAAMPKLFSYQPSAADLGMTSIGGSAAASRSAPAAAAVPRPSLHWRASLQQAAPQLQPPERPRLMPRSSSGGSSNSSGQPPPSRAAGKDDARLREVIQGEVLDTRPSVRWTDIAGLAVAKQALQEMVILPTLRSDLFQGLRAPARGLLLYGPPGNGKTLLAKALAHEARATFFNITAQTLTSKWHGEAEKLVRVLFAMAAEMQPSIIFIDEIDSILSERSAGEHEASRRLKTQFLVEFDGVARGSERIVVIGATNRPQELDDAVRRRLVKRVYIPLPDPATREAMLKSTLQDQPNLRLQLRKGELQQIVQATQGYSGSDLAALCREAAWVPLRELGPAISTVPADRVRPLTIADFGQALQAIKPSVNQGQLAAFEQWTRDFGTTA</sequence>
<keyword evidence="1" id="KW-0493">Microtubule</keyword>
<feature type="domain" description="AAA+ ATPase" evidence="10">
    <location>
        <begin position="287"/>
        <end position="422"/>
    </location>
</feature>
<dbReference type="InterPro" id="IPR003593">
    <property type="entry name" value="AAA+_ATPase"/>
</dbReference>
<comment type="similarity">
    <text evidence="8">Belongs to the AAA ATPase family.</text>
</comment>
<accession>A0AAW1SSK1</accession>
<keyword evidence="3 8" id="KW-0067">ATP-binding</keyword>
<dbReference type="AlphaFoldDB" id="A0AAW1SSK1"/>
<keyword evidence="4" id="KW-0472">Membrane</keyword>
<keyword evidence="5" id="KW-0413">Isomerase</keyword>
<dbReference type="Pfam" id="PF09336">
    <property type="entry name" value="Vps4_C"/>
    <property type="match status" value="1"/>
</dbReference>
<comment type="caution">
    <text evidence="11">The sequence shown here is derived from an EMBL/GenBank/DDBJ whole genome shotgun (WGS) entry which is preliminary data.</text>
</comment>
<dbReference type="FunFam" id="1.10.8.60:FF:000022">
    <property type="entry name" value="Fidgetin like 1"/>
    <property type="match status" value="1"/>
</dbReference>
<evidence type="ECO:0000256" key="5">
    <source>
        <dbReference type="ARBA" id="ARBA00023235"/>
    </source>
</evidence>
<keyword evidence="12" id="KW-1185">Reference proteome</keyword>
<dbReference type="GO" id="GO:0008568">
    <property type="term" value="F:microtubule severing ATPase activity"/>
    <property type="evidence" value="ECO:0007669"/>
    <property type="project" value="UniProtKB-EC"/>
</dbReference>
<dbReference type="PROSITE" id="PS00674">
    <property type="entry name" value="AAA"/>
    <property type="match status" value="1"/>
</dbReference>
<dbReference type="GO" id="GO:0005524">
    <property type="term" value="F:ATP binding"/>
    <property type="evidence" value="ECO:0007669"/>
    <property type="project" value="UniProtKB-KW"/>
</dbReference>
<dbReference type="Pfam" id="PF00004">
    <property type="entry name" value="AAA"/>
    <property type="match status" value="1"/>
</dbReference>
<dbReference type="Gene3D" id="3.40.50.300">
    <property type="entry name" value="P-loop containing nucleotide triphosphate hydrolases"/>
    <property type="match status" value="1"/>
</dbReference>
<proteinExistence type="inferred from homology"/>
<feature type="compositionally biased region" description="Low complexity" evidence="9">
    <location>
        <begin position="209"/>
        <end position="222"/>
    </location>
</feature>
<dbReference type="Proteomes" id="UP001485043">
    <property type="component" value="Unassembled WGS sequence"/>
</dbReference>
<dbReference type="EC" id="5.6.1.1" evidence="7"/>
<evidence type="ECO:0000256" key="1">
    <source>
        <dbReference type="ARBA" id="ARBA00022701"/>
    </source>
</evidence>
<evidence type="ECO:0000256" key="7">
    <source>
        <dbReference type="ARBA" id="ARBA00038871"/>
    </source>
</evidence>
<reference evidence="11 12" key="1">
    <citation type="journal article" date="2024" name="Nat. Commun.">
        <title>Phylogenomics reveals the evolutionary origins of lichenization in chlorophyte algae.</title>
        <authorList>
            <person name="Puginier C."/>
            <person name="Libourel C."/>
            <person name="Otte J."/>
            <person name="Skaloud P."/>
            <person name="Haon M."/>
            <person name="Grisel S."/>
            <person name="Petersen M."/>
            <person name="Berrin J.G."/>
            <person name="Delaux P.M."/>
            <person name="Dal Grande F."/>
            <person name="Keller J."/>
        </authorList>
    </citation>
    <scope>NUCLEOTIDE SEQUENCE [LARGE SCALE GENOMIC DNA]</scope>
    <source>
        <strain evidence="11 12">SAG 2523</strain>
    </source>
</reference>
<evidence type="ECO:0000313" key="12">
    <source>
        <dbReference type="Proteomes" id="UP001485043"/>
    </source>
</evidence>
<dbReference type="PANTHER" id="PTHR23074:SF86">
    <property type="entry name" value="SPASTIN"/>
    <property type="match status" value="1"/>
</dbReference>
<dbReference type="Pfam" id="PF17862">
    <property type="entry name" value="AAA_lid_3"/>
    <property type="match status" value="1"/>
</dbReference>
<dbReference type="GO" id="GO:0005874">
    <property type="term" value="C:microtubule"/>
    <property type="evidence" value="ECO:0007669"/>
    <property type="project" value="UniProtKB-KW"/>
</dbReference>
<evidence type="ECO:0000256" key="3">
    <source>
        <dbReference type="ARBA" id="ARBA00022840"/>
    </source>
</evidence>
<keyword evidence="2 8" id="KW-0547">Nucleotide-binding</keyword>
<dbReference type="SUPFAM" id="SSF52540">
    <property type="entry name" value="P-loop containing nucleoside triphosphate hydrolases"/>
    <property type="match status" value="1"/>
</dbReference>
<organism evidence="11 12">
    <name type="scientific">Apatococcus fuscideae</name>
    <dbReference type="NCBI Taxonomy" id="2026836"/>
    <lineage>
        <taxon>Eukaryota</taxon>
        <taxon>Viridiplantae</taxon>
        <taxon>Chlorophyta</taxon>
        <taxon>core chlorophytes</taxon>
        <taxon>Trebouxiophyceae</taxon>
        <taxon>Chlorellales</taxon>
        <taxon>Chlorellaceae</taxon>
        <taxon>Apatococcus</taxon>
    </lineage>
</organism>
<dbReference type="InterPro" id="IPR015415">
    <property type="entry name" value="Spast_Vps4_C"/>
</dbReference>
<dbReference type="InterPro" id="IPR050304">
    <property type="entry name" value="MT-severing_AAA_ATPase"/>
</dbReference>
<comment type="catalytic activity">
    <reaction evidence="6">
        <text>n ATP + n H2O + a microtubule = n ADP + n phosphate + (n+1) alpha/beta tubulin heterodimers.</text>
        <dbReference type="EC" id="5.6.1.1"/>
    </reaction>
</comment>
<evidence type="ECO:0000313" key="11">
    <source>
        <dbReference type="EMBL" id="KAK9854448.1"/>
    </source>
</evidence>
<dbReference type="SMART" id="SM00382">
    <property type="entry name" value="AAA"/>
    <property type="match status" value="1"/>
</dbReference>